<proteinExistence type="predicted"/>
<dbReference type="EMBL" id="RKST01000008">
    <property type="protein sequence ID" value="RUM97885.1"/>
    <property type="molecule type" value="Genomic_DNA"/>
</dbReference>
<accession>A0A432V6V3</accession>
<organism evidence="2 3">
    <name type="scientific">Borborobacter arsenicus</name>
    <dbReference type="NCBI Taxonomy" id="1851146"/>
    <lineage>
        <taxon>Bacteria</taxon>
        <taxon>Pseudomonadati</taxon>
        <taxon>Pseudomonadota</taxon>
        <taxon>Alphaproteobacteria</taxon>
        <taxon>Hyphomicrobiales</taxon>
        <taxon>Phyllobacteriaceae</taxon>
        <taxon>Borborobacter</taxon>
    </lineage>
</organism>
<name>A0A432V6V3_9HYPH</name>
<reference evidence="2 3" key="1">
    <citation type="submission" date="2018-11" db="EMBL/GenBank/DDBJ databases">
        <title>Pseudaminobacter arsenicus sp. nov., an arsenic-resistant bacterium isolated from arsenic-rich aquifers.</title>
        <authorList>
            <person name="Mu Y."/>
        </authorList>
    </citation>
    <scope>NUCLEOTIDE SEQUENCE [LARGE SCALE GENOMIC DNA]</scope>
    <source>
        <strain evidence="2 3">CB3</strain>
    </source>
</reference>
<dbReference type="OrthoDB" id="8404761at2"/>
<evidence type="ECO:0000313" key="2">
    <source>
        <dbReference type="EMBL" id="RUM97885.1"/>
    </source>
</evidence>
<evidence type="ECO:0000313" key="3">
    <source>
        <dbReference type="Proteomes" id="UP000281647"/>
    </source>
</evidence>
<keyword evidence="3" id="KW-1185">Reference proteome</keyword>
<evidence type="ECO:0000256" key="1">
    <source>
        <dbReference type="SAM" id="MobiDB-lite"/>
    </source>
</evidence>
<dbReference type="AlphaFoldDB" id="A0A432V6V3"/>
<feature type="region of interest" description="Disordered" evidence="1">
    <location>
        <begin position="97"/>
        <end position="119"/>
    </location>
</feature>
<gene>
    <name evidence="2" type="ORF">EET67_09710</name>
</gene>
<feature type="compositionally biased region" description="Polar residues" evidence="1">
    <location>
        <begin position="106"/>
        <end position="119"/>
    </location>
</feature>
<comment type="caution">
    <text evidence="2">The sequence shown here is derived from an EMBL/GenBank/DDBJ whole genome shotgun (WGS) entry which is preliminary data.</text>
</comment>
<sequence length="119" mass="12546">MTLFRIHFDQGEPIDIEAATPAAAQAAVQKQRPAGCIKKIKRVKGEGAMPAPAEEQPHPCPICAEPFKPDDLCASDVEMGICHAACLEGSPVVDLDTGEPVDGPATTYTYRSVEGQANG</sequence>
<dbReference type="Proteomes" id="UP000281647">
    <property type="component" value="Unassembled WGS sequence"/>
</dbReference>
<dbReference type="RefSeq" id="WP_128626756.1">
    <property type="nucleotide sequence ID" value="NZ_RKST01000008.1"/>
</dbReference>
<protein>
    <submittedName>
        <fullName evidence="2">Uncharacterized protein</fullName>
    </submittedName>
</protein>